<keyword evidence="1" id="KW-1133">Transmembrane helix</keyword>
<evidence type="ECO:0000313" key="3">
    <source>
        <dbReference type="Proteomes" id="UP000887013"/>
    </source>
</evidence>
<reference evidence="2" key="1">
    <citation type="submission" date="2020-08" db="EMBL/GenBank/DDBJ databases">
        <title>Multicomponent nature underlies the extraordinary mechanical properties of spider dragline silk.</title>
        <authorList>
            <person name="Kono N."/>
            <person name="Nakamura H."/>
            <person name="Mori M."/>
            <person name="Yoshida Y."/>
            <person name="Ohtoshi R."/>
            <person name="Malay A.D."/>
            <person name="Moran D.A.P."/>
            <person name="Tomita M."/>
            <person name="Numata K."/>
            <person name="Arakawa K."/>
        </authorList>
    </citation>
    <scope>NUCLEOTIDE SEQUENCE</scope>
</reference>
<name>A0A8X6K2W0_NEPPI</name>
<protein>
    <submittedName>
        <fullName evidence="2">Uncharacterized protein</fullName>
    </submittedName>
</protein>
<keyword evidence="1" id="KW-0472">Membrane</keyword>
<dbReference type="AlphaFoldDB" id="A0A8X6K2W0"/>
<feature type="transmembrane region" description="Helical" evidence="1">
    <location>
        <begin position="54"/>
        <end position="79"/>
    </location>
</feature>
<keyword evidence="1" id="KW-0812">Transmembrane</keyword>
<sequence length="123" mass="12897">MPRAGAAAAMRWLRTAGGTKRGKWLLASKRYSTATLASAATVMCDAMACRFASILLPLCFAVTAYVANLLLCVAAGAAAQASSASCVLRRGQRALASAPCRAVRFGSSVDINKFYTNIFSVLK</sequence>
<proteinExistence type="predicted"/>
<dbReference type="EMBL" id="BMAW01047107">
    <property type="protein sequence ID" value="GFS59215.1"/>
    <property type="molecule type" value="Genomic_DNA"/>
</dbReference>
<comment type="caution">
    <text evidence="2">The sequence shown here is derived from an EMBL/GenBank/DDBJ whole genome shotgun (WGS) entry which is preliminary data.</text>
</comment>
<accession>A0A8X6K2W0</accession>
<organism evidence="2 3">
    <name type="scientific">Nephila pilipes</name>
    <name type="common">Giant wood spider</name>
    <name type="synonym">Nephila maculata</name>
    <dbReference type="NCBI Taxonomy" id="299642"/>
    <lineage>
        <taxon>Eukaryota</taxon>
        <taxon>Metazoa</taxon>
        <taxon>Ecdysozoa</taxon>
        <taxon>Arthropoda</taxon>
        <taxon>Chelicerata</taxon>
        <taxon>Arachnida</taxon>
        <taxon>Araneae</taxon>
        <taxon>Araneomorphae</taxon>
        <taxon>Entelegynae</taxon>
        <taxon>Araneoidea</taxon>
        <taxon>Nephilidae</taxon>
        <taxon>Nephila</taxon>
    </lineage>
</organism>
<keyword evidence="3" id="KW-1185">Reference proteome</keyword>
<evidence type="ECO:0000256" key="1">
    <source>
        <dbReference type="SAM" id="Phobius"/>
    </source>
</evidence>
<gene>
    <name evidence="2" type="ORF">NPIL_124641</name>
</gene>
<dbReference type="Proteomes" id="UP000887013">
    <property type="component" value="Unassembled WGS sequence"/>
</dbReference>
<evidence type="ECO:0000313" key="2">
    <source>
        <dbReference type="EMBL" id="GFS59215.1"/>
    </source>
</evidence>